<proteinExistence type="predicted"/>
<organism evidence="1 2">
    <name type="scientific">Campylobacter armoricus</name>
    <dbReference type="NCBI Taxonomy" id="2505970"/>
    <lineage>
        <taxon>Bacteria</taxon>
        <taxon>Pseudomonadati</taxon>
        <taxon>Campylobacterota</taxon>
        <taxon>Epsilonproteobacteria</taxon>
        <taxon>Campylobacterales</taxon>
        <taxon>Campylobacteraceae</taxon>
        <taxon>Campylobacter</taxon>
    </lineage>
</organism>
<protein>
    <submittedName>
        <fullName evidence="1">Uncharacterized protein</fullName>
    </submittedName>
</protein>
<dbReference type="AlphaFoldDB" id="A0A7L5HX20"/>
<evidence type="ECO:0000313" key="1">
    <source>
        <dbReference type="EMBL" id="QKF79546.1"/>
    </source>
</evidence>
<keyword evidence="2" id="KW-1185">Reference proteome</keyword>
<accession>A0A7L5HX20</accession>
<dbReference type="GeneID" id="56586361"/>
<sequence length="60" mass="6984">MKELNLKIKIKDEHYKVLETLSSQDNKSVDEYIFSTLNKFISLDISLALRVEDALILNKD</sequence>
<reference evidence="1 2" key="1">
    <citation type="submission" date="2020-05" db="EMBL/GenBank/DDBJ databases">
        <title>Complete genome sequencing of Campylobacter and Arcobacter type strains.</title>
        <authorList>
            <person name="Miller W.G."/>
            <person name="Yee E."/>
        </authorList>
    </citation>
    <scope>NUCLEOTIDE SEQUENCE [LARGE SCALE GENOMIC DNA]</scope>
    <source>
        <strain evidence="1 2">CCUG 73571</strain>
    </source>
</reference>
<dbReference type="Proteomes" id="UP000509246">
    <property type="component" value="Chromosome"/>
</dbReference>
<dbReference type="KEGG" id="carm:CARM_0628"/>
<dbReference type="EMBL" id="CP053825">
    <property type="protein sequence ID" value="QKF79546.1"/>
    <property type="molecule type" value="Genomic_DNA"/>
</dbReference>
<evidence type="ECO:0000313" key="2">
    <source>
        <dbReference type="Proteomes" id="UP000509246"/>
    </source>
</evidence>
<name>A0A7L5HX20_9BACT</name>
<dbReference type="RefSeq" id="WP_139424899.1">
    <property type="nucleotide sequence ID" value="NZ_CBCSFY010000001.1"/>
</dbReference>
<gene>
    <name evidence="1" type="ORF">CARM_0628</name>
</gene>